<evidence type="ECO:0000313" key="1">
    <source>
        <dbReference type="EMBL" id="ETN72827.1"/>
    </source>
</evidence>
<organism evidence="1 2">
    <name type="scientific">Necator americanus</name>
    <name type="common">Human hookworm</name>
    <dbReference type="NCBI Taxonomy" id="51031"/>
    <lineage>
        <taxon>Eukaryota</taxon>
        <taxon>Metazoa</taxon>
        <taxon>Ecdysozoa</taxon>
        <taxon>Nematoda</taxon>
        <taxon>Chromadorea</taxon>
        <taxon>Rhabditida</taxon>
        <taxon>Rhabditina</taxon>
        <taxon>Rhabditomorpha</taxon>
        <taxon>Strongyloidea</taxon>
        <taxon>Ancylostomatidae</taxon>
        <taxon>Bunostominae</taxon>
        <taxon>Necator</taxon>
    </lineage>
</organism>
<dbReference type="KEGG" id="nai:NECAME_04436"/>
<feature type="non-terminal residue" evidence="1">
    <location>
        <position position="1"/>
    </location>
</feature>
<proteinExistence type="predicted"/>
<dbReference type="AlphaFoldDB" id="W2SVV6"/>
<reference evidence="2" key="1">
    <citation type="journal article" date="2014" name="Nat. Genet.">
        <title>Genome of the human hookworm Necator americanus.</title>
        <authorList>
            <person name="Tang Y.T."/>
            <person name="Gao X."/>
            <person name="Rosa B.A."/>
            <person name="Abubucker S."/>
            <person name="Hallsworth-Pepin K."/>
            <person name="Martin J."/>
            <person name="Tyagi R."/>
            <person name="Heizer E."/>
            <person name="Zhang X."/>
            <person name="Bhonagiri-Palsikar V."/>
            <person name="Minx P."/>
            <person name="Warren W.C."/>
            <person name="Wang Q."/>
            <person name="Zhan B."/>
            <person name="Hotez P.J."/>
            <person name="Sternberg P.W."/>
            <person name="Dougall A."/>
            <person name="Gaze S.T."/>
            <person name="Mulvenna J."/>
            <person name="Sotillo J."/>
            <person name="Ranganathan S."/>
            <person name="Rabelo E.M."/>
            <person name="Wilson R.K."/>
            <person name="Felgner P.L."/>
            <person name="Bethony J."/>
            <person name="Hawdon J.M."/>
            <person name="Gasser R.B."/>
            <person name="Loukas A."/>
            <person name="Mitreva M."/>
        </authorList>
    </citation>
    <scope>NUCLEOTIDE SEQUENCE [LARGE SCALE GENOMIC DNA]</scope>
</reference>
<gene>
    <name evidence="1" type="ORF">NECAME_04436</name>
</gene>
<keyword evidence="2" id="KW-1185">Reference proteome</keyword>
<evidence type="ECO:0000313" key="2">
    <source>
        <dbReference type="Proteomes" id="UP000053676"/>
    </source>
</evidence>
<protein>
    <submittedName>
        <fullName evidence="1">Uncharacterized protein</fullName>
    </submittedName>
</protein>
<sequence>NYEVEWWCDRVVRNESVLKKRVPVCGNFFSVKKFCDYKFRWLQRRRKCSLVDCRPHRRLRI</sequence>
<accession>W2SVV6</accession>
<dbReference type="EMBL" id="KI662931">
    <property type="protein sequence ID" value="ETN72827.1"/>
    <property type="molecule type" value="Genomic_DNA"/>
</dbReference>
<name>W2SVV6_NECAM</name>
<dbReference type="Proteomes" id="UP000053676">
    <property type="component" value="Unassembled WGS sequence"/>
</dbReference>